<proteinExistence type="predicted"/>
<dbReference type="EMBL" id="JNBQ01000025">
    <property type="protein sequence ID" value="KLN33817.1"/>
    <property type="molecule type" value="Genomic_DNA"/>
</dbReference>
<accession>A0A0H2L0U8</accession>
<evidence type="ECO:0000313" key="2">
    <source>
        <dbReference type="Proteomes" id="UP000035265"/>
    </source>
</evidence>
<name>A0A0H2L0U8_9MICO</name>
<sequence>MRYREFSELVDEVFGASLGRAYVREQVLSALGDRTAAQALEDGVEPRVVWHALCDALDVPDARRWGHDDHRQAPPRR</sequence>
<reference evidence="1 2" key="1">
    <citation type="submission" date="2014-05" db="EMBL/GenBank/DDBJ databases">
        <title>Cellulosimicrobium funkei U11 genome.</title>
        <authorList>
            <person name="Hu C."/>
            <person name="Gong Y."/>
            <person name="Wan W."/>
            <person name="Jiang M."/>
        </authorList>
    </citation>
    <scope>NUCLEOTIDE SEQUENCE [LARGE SCALE GENOMIC DNA]</scope>
    <source>
        <strain evidence="1 2">U11</strain>
    </source>
</reference>
<dbReference type="STRING" id="264251.FB00_15345"/>
<keyword evidence="2" id="KW-1185">Reference proteome</keyword>
<dbReference type="Pfam" id="PF11248">
    <property type="entry name" value="DUF3046"/>
    <property type="match status" value="1"/>
</dbReference>
<dbReference type="RefSeq" id="WP_047233744.1">
    <property type="nucleotide sequence ID" value="NZ_JNBQ01000025.1"/>
</dbReference>
<organism evidence="1 2">
    <name type="scientific">Cellulosimicrobium funkei</name>
    <dbReference type="NCBI Taxonomy" id="264251"/>
    <lineage>
        <taxon>Bacteria</taxon>
        <taxon>Bacillati</taxon>
        <taxon>Actinomycetota</taxon>
        <taxon>Actinomycetes</taxon>
        <taxon>Micrococcales</taxon>
        <taxon>Promicromonosporaceae</taxon>
        <taxon>Cellulosimicrobium</taxon>
    </lineage>
</organism>
<evidence type="ECO:0008006" key="3">
    <source>
        <dbReference type="Google" id="ProtNLM"/>
    </source>
</evidence>
<dbReference type="InterPro" id="IPR021408">
    <property type="entry name" value="DUF3046"/>
</dbReference>
<comment type="caution">
    <text evidence="1">The sequence shown here is derived from an EMBL/GenBank/DDBJ whole genome shotgun (WGS) entry which is preliminary data.</text>
</comment>
<dbReference type="PATRIC" id="fig|264251.5.peg.3125"/>
<gene>
    <name evidence="1" type="ORF">FB00_15345</name>
</gene>
<evidence type="ECO:0000313" key="1">
    <source>
        <dbReference type="EMBL" id="KLN33817.1"/>
    </source>
</evidence>
<dbReference type="Proteomes" id="UP000035265">
    <property type="component" value="Unassembled WGS sequence"/>
</dbReference>
<protein>
    <recommendedName>
        <fullName evidence="3">DUF3046 domain-containing protein</fullName>
    </recommendedName>
</protein>
<dbReference type="AlphaFoldDB" id="A0A0H2L0U8"/>